<organism evidence="5 6">
    <name type="scientific">Drosophila lebanonensis</name>
    <name type="common">Fruit fly</name>
    <name type="synonym">Scaptodrosophila lebanonensis</name>
    <dbReference type="NCBI Taxonomy" id="7225"/>
    <lineage>
        <taxon>Eukaryota</taxon>
        <taxon>Metazoa</taxon>
        <taxon>Ecdysozoa</taxon>
        <taxon>Arthropoda</taxon>
        <taxon>Hexapoda</taxon>
        <taxon>Insecta</taxon>
        <taxon>Pterygota</taxon>
        <taxon>Neoptera</taxon>
        <taxon>Endopterygota</taxon>
        <taxon>Diptera</taxon>
        <taxon>Brachycera</taxon>
        <taxon>Muscomorpha</taxon>
        <taxon>Ephydroidea</taxon>
        <taxon>Drosophilidae</taxon>
        <taxon>Scaptodrosophila</taxon>
    </lineage>
</organism>
<evidence type="ECO:0000256" key="1">
    <source>
        <dbReference type="ARBA" id="ARBA00023242"/>
    </source>
</evidence>
<accession>A0A6J2U2M0</accession>
<dbReference type="RefSeq" id="XP_030382135.1">
    <property type="nucleotide sequence ID" value="XM_030526275.1"/>
</dbReference>
<keyword evidence="1 2" id="KW-0539">Nucleus</keyword>
<dbReference type="Proteomes" id="UP000504634">
    <property type="component" value="Unplaced"/>
</dbReference>
<evidence type="ECO:0000313" key="5">
    <source>
        <dbReference type="Proteomes" id="UP000504634"/>
    </source>
</evidence>
<dbReference type="GeneID" id="115629740"/>
<feature type="domain" description="YEATS" evidence="4">
    <location>
        <begin position="26"/>
        <end position="169"/>
    </location>
</feature>
<evidence type="ECO:0000259" key="4">
    <source>
        <dbReference type="PROSITE" id="PS51037"/>
    </source>
</evidence>
<dbReference type="InterPro" id="IPR038704">
    <property type="entry name" value="YEAST_sf"/>
</dbReference>
<keyword evidence="5" id="KW-1185">Reference proteome</keyword>
<protein>
    <submittedName>
        <fullName evidence="6">YEATS domain-containing protein 4</fullName>
    </submittedName>
</protein>
<feature type="compositionally biased region" description="Basic residues" evidence="3">
    <location>
        <begin position="210"/>
        <end position="219"/>
    </location>
</feature>
<evidence type="ECO:0000256" key="3">
    <source>
        <dbReference type="SAM" id="MobiDB-lite"/>
    </source>
</evidence>
<dbReference type="OrthoDB" id="16041at2759"/>
<dbReference type="Gene3D" id="2.60.40.1970">
    <property type="entry name" value="YEATS domain"/>
    <property type="match status" value="1"/>
</dbReference>
<comment type="subcellular location">
    <subcellularLocation>
        <location evidence="2">Nucleus</location>
    </subcellularLocation>
</comment>
<gene>
    <name evidence="6" type="primary">LOC115629740</name>
</gene>
<dbReference type="InterPro" id="IPR055129">
    <property type="entry name" value="YEATS_dom"/>
</dbReference>
<sequence>MMKSKESDELSACQRISCNRLGNAISGTRCVISKDFVFGCKPEQRDSFQPALVEPTWCVYMRPKDNVDMAHYINRVTFRMSPRMPLRLQVADCAPFEITEVLASDFPIEMVVQYIDTRMTPTSYVYKPPGIINVKSHPNRSVQIGGEEHTEKMIFVNPSPTMRHSLTTPTLASLKTPRLTSFRSYTSTPQVGDIAPPTNPTKTKASKHEPKSKKAKKVT</sequence>
<name>A0A6J2U2M0_DROLE</name>
<dbReference type="Pfam" id="PF03366">
    <property type="entry name" value="YEATS"/>
    <property type="match status" value="1"/>
</dbReference>
<evidence type="ECO:0000313" key="6">
    <source>
        <dbReference type="RefSeq" id="XP_030382135.1"/>
    </source>
</evidence>
<evidence type="ECO:0000256" key="2">
    <source>
        <dbReference type="PROSITE-ProRule" id="PRU00376"/>
    </source>
</evidence>
<dbReference type="PROSITE" id="PS51037">
    <property type="entry name" value="YEATS"/>
    <property type="match status" value="1"/>
</dbReference>
<dbReference type="AlphaFoldDB" id="A0A6J2U2M0"/>
<proteinExistence type="predicted"/>
<feature type="region of interest" description="Disordered" evidence="3">
    <location>
        <begin position="184"/>
        <end position="219"/>
    </location>
</feature>
<dbReference type="GO" id="GO:0005634">
    <property type="term" value="C:nucleus"/>
    <property type="evidence" value="ECO:0007669"/>
    <property type="project" value="UniProtKB-SubCell"/>
</dbReference>
<reference evidence="6" key="1">
    <citation type="submission" date="2025-08" db="UniProtKB">
        <authorList>
            <consortium name="RefSeq"/>
        </authorList>
    </citation>
    <scope>IDENTIFICATION</scope>
    <source>
        <strain evidence="6">11010-0011.00</strain>
        <tissue evidence="6">Whole body</tissue>
    </source>
</reference>